<evidence type="ECO:0000256" key="2">
    <source>
        <dbReference type="ARBA" id="ARBA00023125"/>
    </source>
</evidence>
<proteinExistence type="predicted"/>
<gene>
    <name evidence="5" type="ORF">E4M00_10585</name>
</gene>
<feature type="domain" description="HTH lacI-type" evidence="4">
    <location>
        <begin position="20"/>
        <end position="74"/>
    </location>
</feature>
<dbReference type="InterPro" id="IPR028082">
    <property type="entry name" value="Peripla_BP_I"/>
</dbReference>
<dbReference type="AlphaFoldDB" id="A0A4Y9R152"/>
<evidence type="ECO:0000256" key="1">
    <source>
        <dbReference type="ARBA" id="ARBA00023015"/>
    </source>
</evidence>
<organism evidence="5 6">
    <name type="scientific">Orlajensenia leifsoniae</name>
    <dbReference type="NCBI Taxonomy" id="2561933"/>
    <lineage>
        <taxon>Bacteria</taxon>
        <taxon>Bacillati</taxon>
        <taxon>Actinomycetota</taxon>
        <taxon>Actinomycetes</taxon>
        <taxon>Micrococcales</taxon>
        <taxon>Microbacteriaceae</taxon>
        <taxon>Orlajensenia</taxon>
    </lineage>
</organism>
<evidence type="ECO:0000313" key="6">
    <source>
        <dbReference type="Proteomes" id="UP000298127"/>
    </source>
</evidence>
<dbReference type="GO" id="GO:0003700">
    <property type="term" value="F:DNA-binding transcription factor activity"/>
    <property type="evidence" value="ECO:0007669"/>
    <property type="project" value="TreeGrafter"/>
</dbReference>
<dbReference type="SMART" id="SM00354">
    <property type="entry name" value="HTH_LACI"/>
    <property type="match status" value="1"/>
</dbReference>
<dbReference type="SUPFAM" id="SSF53822">
    <property type="entry name" value="Periplasmic binding protein-like I"/>
    <property type="match status" value="1"/>
</dbReference>
<accession>A0A4Y9R152</accession>
<evidence type="ECO:0000313" key="5">
    <source>
        <dbReference type="EMBL" id="TFV98431.1"/>
    </source>
</evidence>
<dbReference type="PROSITE" id="PS50932">
    <property type="entry name" value="HTH_LACI_2"/>
    <property type="match status" value="1"/>
</dbReference>
<keyword evidence="2" id="KW-0238">DNA-binding</keyword>
<name>A0A4Y9R152_9MICO</name>
<dbReference type="Proteomes" id="UP000298127">
    <property type="component" value="Unassembled WGS sequence"/>
</dbReference>
<dbReference type="PANTHER" id="PTHR30146">
    <property type="entry name" value="LACI-RELATED TRANSCRIPTIONAL REPRESSOR"/>
    <property type="match status" value="1"/>
</dbReference>
<dbReference type="Gene3D" id="1.10.260.40">
    <property type="entry name" value="lambda repressor-like DNA-binding domains"/>
    <property type="match status" value="1"/>
</dbReference>
<keyword evidence="1" id="KW-0805">Transcription regulation</keyword>
<dbReference type="Gene3D" id="3.40.50.2300">
    <property type="match status" value="2"/>
</dbReference>
<protein>
    <submittedName>
        <fullName evidence="5">LacI family transcriptional regulator</fullName>
    </submittedName>
</protein>
<dbReference type="CDD" id="cd01392">
    <property type="entry name" value="HTH_LacI"/>
    <property type="match status" value="1"/>
</dbReference>
<dbReference type="RefSeq" id="WP_135120452.1">
    <property type="nucleotide sequence ID" value="NZ_SPQZ01000003.1"/>
</dbReference>
<dbReference type="InterPro" id="IPR046335">
    <property type="entry name" value="LacI/GalR-like_sensor"/>
</dbReference>
<dbReference type="InterPro" id="IPR000843">
    <property type="entry name" value="HTH_LacI"/>
</dbReference>
<evidence type="ECO:0000256" key="3">
    <source>
        <dbReference type="ARBA" id="ARBA00023163"/>
    </source>
</evidence>
<reference evidence="5 6" key="1">
    <citation type="journal article" date="2018" name="J. Microbiol.">
        <title>Leifsonia flava sp. nov., a novel actinobacterium isolated from the rhizosphere of Aquilegia viridiflora.</title>
        <authorList>
            <person name="Cai Y."/>
            <person name="Tao W.Z."/>
            <person name="Ma Y.J."/>
            <person name="Cheng J."/>
            <person name="Zhang M.Y."/>
            <person name="Zhang Y.X."/>
        </authorList>
    </citation>
    <scope>NUCLEOTIDE SEQUENCE [LARGE SCALE GENOMIC DNA]</scope>
    <source>
        <strain evidence="5 6">SYP-B2174</strain>
    </source>
</reference>
<dbReference type="Pfam" id="PF13377">
    <property type="entry name" value="Peripla_BP_3"/>
    <property type="match status" value="1"/>
</dbReference>
<keyword evidence="3" id="KW-0804">Transcription</keyword>
<dbReference type="Pfam" id="PF00356">
    <property type="entry name" value="LacI"/>
    <property type="match status" value="1"/>
</dbReference>
<dbReference type="InterPro" id="IPR010982">
    <property type="entry name" value="Lambda_DNA-bd_dom_sf"/>
</dbReference>
<evidence type="ECO:0000259" key="4">
    <source>
        <dbReference type="PROSITE" id="PS50932"/>
    </source>
</evidence>
<dbReference type="EMBL" id="SPQZ01000003">
    <property type="protein sequence ID" value="TFV98431.1"/>
    <property type="molecule type" value="Genomic_DNA"/>
</dbReference>
<dbReference type="PANTHER" id="PTHR30146:SF155">
    <property type="entry name" value="ALANINE RACEMASE"/>
    <property type="match status" value="1"/>
</dbReference>
<comment type="caution">
    <text evidence="5">The sequence shown here is derived from an EMBL/GenBank/DDBJ whole genome shotgun (WGS) entry which is preliminary data.</text>
</comment>
<dbReference type="CDD" id="cd06267">
    <property type="entry name" value="PBP1_LacI_sugar_binding-like"/>
    <property type="match status" value="1"/>
</dbReference>
<dbReference type="SUPFAM" id="SSF47413">
    <property type="entry name" value="lambda repressor-like DNA-binding domains"/>
    <property type="match status" value="1"/>
</dbReference>
<dbReference type="GO" id="GO:0000976">
    <property type="term" value="F:transcription cis-regulatory region binding"/>
    <property type="evidence" value="ECO:0007669"/>
    <property type="project" value="TreeGrafter"/>
</dbReference>
<keyword evidence="6" id="KW-1185">Reference proteome</keyword>
<sequence length="358" mass="37484">MAEEPDVTAAPALPASGARPTIADVARRAGVSKGLVSFALNDRPGVKAETRERILGVADELGFTPSVRARALSVDRSFALGLVIARDPSIVAADPFFPTFISGVESELSEVGQALVLASTTSQRQEAETYRQLAGDKRVDGVFLTDLRANDERIGLLQKLGLRAVTLGRPDVSSPFPAVSSDDGAGIRAVVDHLVLLGHTRIAHVAGPADLLHAAHRRTAFEGAMTDAGLDATRVVETDFSAREGAEATRRLLAVRSSHRPTAIVYSNDPMAIAGIAIARRAGLDVPRDLSVAGFDNTDLAEHVYPSLTSVATDVALWGATAARVLLAAVAGDAIDGRTPLPTRLVIRESTAAAPTTT</sequence>